<evidence type="ECO:0000313" key="3">
    <source>
        <dbReference type="EMBL" id="KTB40858.1"/>
    </source>
</evidence>
<dbReference type="PANTHER" id="PTHR17583">
    <property type="entry name" value="PHOSPHOINOSITIDE 3-KINASE REGULATORY SUBUNIT 4"/>
    <property type="match status" value="1"/>
</dbReference>
<dbReference type="InterPro" id="IPR000719">
    <property type="entry name" value="Prot_kinase_dom"/>
</dbReference>
<accession>A0A0W0FX32</accession>
<dbReference type="GO" id="GO:0034272">
    <property type="term" value="C:phosphatidylinositol 3-kinase complex, class III, type II"/>
    <property type="evidence" value="ECO:0007669"/>
    <property type="project" value="TreeGrafter"/>
</dbReference>
<dbReference type="InterPro" id="IPR045162">
    <property type="entry name" value="Vps15-like"/>
</dbReference>
<sequence length="295" mass="33425">MGNVQSGSMLTRTTGALDSFVSELGGDIEYERRCVHDRNSAEDELKATNYTHQSGIGSVSENSQESPYEHISGVEREALLDISNVYNYQAFVETDKAGYIVRQWIASNLYDRISTRPFLSTIEKKWITFQVLTGLRDARNRKISHGDIKSENILVTSWNWVYLSDFAPYKPVYLPLDDPSDFSFFFDTSGRRTCYIAPERFYTASSNPEISAKKSKIALEENDSKRDGRITEAMDCFSVGCVIAELFLEGAPLFTLAQLFKYREGDYNLDTHLNAIEDEGVQVIFVCSFSLAFTE</sequence>
<dbReference type="PROSITE" id="PS00108">
    <property type="entry name" value="PROTEIN_KINASE_ST"/>
    <property type="match status" value="1"/>
</dbReference>
<organism evidence="3 4">
    <name type="scientific">Moniliophthora roreri</name>
    <name type="common">Frosty pod rot fungus</name>
    <name type="synonym">Monilia roreri</name>
    <dbReference type="NCBI Taxonomy" id="221103"/>
    <lineage>
        <taxon>Eukaryota</taxon>
        <taxon>Fungi</taxon>
        <taxon>Dikarya</taxon>
        <taxon>Basidiomycota</taxon>
        <taxon>Agaricomycotina</taxon>
        <taxon>Agaricomycetes</taxon>
        <taxon>Agaricomycetidae</taxon>
        <taxon>Agaricales</taxon>
        <taxon>Marasmiineae</taxon>
        <taxon>Marasmiaceae</taxon>
        <taxon>Moniliophthora</taxon>
    </lineage>
</organism>
<reference evidence="3 4" key="1">
    <citation type="submission" date="2015-12" db="EMBL/GenBank/DDBJ databases">
        <title>Draft genome sequence of Moniliophthora roreri, the causal agent of frosty pod rot of cacao.</title>
        <authorList>
            <person name="Aime M.C."/>
            <person name="Diaz-Valderrama J.R."/>
            <person name="Kijpornyongpan T."/>
            <person name="Phillips-Mora W."/>
        </authorList>
    </citation>
    <scope>NUCLEOTIDE SEQUENCE [LARGE SCALE GENOMIC DNA]</scope>
    <source>
        <strain evidence="3 4">MCA 2952</strain>
    </source>
</reference>
<proteinExistence type="predicted"/>
<keyword evidence="1" id="KW-0853">WD repeat</keyword>
<dbReference type="AlphaFoldDB" id="A0A0W0FX32"/>
<dbReference type="GO" id="GO:0006623">
    <property type="term" value="P:protein targeting to vacuole"/>
    <property type="evidence" value="ECO:0007669"/>
    <property type="project" value="TreeGrafter"/>
</dbReference>
<dbReference type="GO" id="GO:0005524">
    <property type="term" value="F:ATP binding"/>
    <property type="evidence" value="ECO:0007669"/>
    <property type="project" value="InterPro"/>
</dbReference>
<dbReference type="EMBL" id="LATX01001542">
    <property type="protein sequence ID" value="KTB40858.1"/>
    <property type="molecule type" value="Genomic_DNA"/>
</dbReference>
<dbReference type="InterPro" id="IPR008271">
    <property type="entry name" value="Ser/Thr_kinase_AS"/>
</dbReference>
<name>A0A0W0FX32_MONRR</name>
<gene>
    <name evidence="3" type="ORF">WG66_6563</name>
</gene>
<dbReference type="GO" id="GO:0004674">
    <property type="term" value="F:protein serine/threonine kinase activity"/>
    <property type="evidence" value="ECO:0007669"/>
    <property type="project" value="InterPro"/>
</dbReference>
<dbReference type="GO" id="GO:0005770">
    <property type="term" value="C:late endosome"/>
    <property type="evidence" value="ECO:0007669"/>
    <property type="project" value="TreeGrafter"/>
</dbReference>
<dbReference type="Gene3D" id="1.10.510.10">
    <property type="entry name" value="Transferase(Phosphotransferase) domain 1"/>
    <property type="match status" value="1"/>
</dbReference>
<dbReference type="GO" id="GO:0045324">
    <property type="term" value="P:late endosome to vacuole transport"/>
    <property type="evidence" value="ECO:0007669"/>
    <property type="project" value="InterPro"/>
</dbReference>
<dbReference type="PROSITE" id="PS50011">
    <property type="entry name" value="PROTEIN_KINASE_DOM"/>
    <property type="match status" value="1"/>
</dbReference>
<dbReference type="Pfam" id="PF00069">
    <property type="entry name" value="Pkinase"/>
    <property type="match status" value="1"/>
</dbReference>
<comment type="caution">
    <text evidence="3">The sequence shown here is derived from an EMBL/GenBank/DDBJ whole genome shotgun (WGS) entry which is preliminary data.</text>
</comment>
<dbReference type="PANTHER" id="PTHR17583:SF0">
    <property type="entry name" value="PHOSPHOINOSITIDE 3-KINASE REGULATORY SUBUNIT 4"/>
    <property type="match status" value="1"/>
</dbReference>
<evidence type="ECO:0000313" key="4">
    <source>
        <dbReference type="Proteomes" id="UP000054988"/>
    </source>
</evidence>
<feature type="domain" description="Protein kinase" evidence="2">
    <location>
        <begin position="1"/>
        <end position="295"/>
    </location>
</feature>
<dbReference type="InterPro" id="IPR011009">
    <property type="entry name" value="Kinase-like_dom_sf"/>
</dbReference>
<evidence type="ECO:0000259" key="2">
    <source>
        <dbReference type="PROSITE" id="PS50011"/>
    </source>
</evidence>
<dbReference type="GO" id="GO:0016236">
    <property type="term" value="P:macroautophagy"/>
    <property type="evidence" value="ECO:0007669"/>
    <property type="project" value="InterPro"/>
</dbReference>
<dbReference type="Proteomes" id="UP000054988">
    <property type="component" value="Unassembled WGS sequence"/>
</dbReference>
<dbReference type="GO" id="GO:0034271">
    <property type="term" value="C:phosphatidylinositol 3-kinase complex, class III, type I"/>
    <property type="evidence" value="ECO:0007669"/>
    <property type="project" value="TreeGrafter"/>
</dbReference>
<dbReference type="SMART" id="SM00220">
    <property type="entry name" value="S_TKc"/>
    <property type="match status" value="1"/>
</dbReference>
<dbReference type="SUPFAM" id="SSF56112">
    <property type="entry name" value="Protein kinase-like (PK-like)"/>
    <property type="match status" value="1"/>
</dbReference>
<dbReference type="GO" id="GO:0071561">
    <property type="term" value="C:nucleus-vacuole junction"/>
    <property type="evidence" value="ECO:0007669"/>
    <property type="project" value="TreeGrafter"/>
</dbReference>
<evidence type="ECO:0000256" key="1">
    <source>
        <dbReference type="ARBA" id="ARBA00022574"/>
    </source>
</evidence>
<protein>
    <recommendedName>
        <fullName evidence="2">Protein kinase domain-containing protein</fullName>
    </recommendedName>
</protein>